<protein>
    <submittedName>
        <fullName evidence="1">Uncharacterized protein</fullName>
    </submittedName>
</protein>
<organism evidence="1 2">
    <name type="scientific">Chitinophaga filiformis</name>
    <name type="common">Myxococcus filiformis</name>
    <name type="synonym">Flexibacter filiformis</name>
    <dbReference type="NCBI Taxonomy" id="104663"/>
    <lineage>
        <taxon>Bacteria</taxon>
        <taxon>Pseudomonadati</taxon>
        <taxon>Bacteroidota</taxon>
        <taxon>Chitinophagia</taxon>
        <taxon>Chitinophagales</taxon>
        <taxon>Chitinophagaceae</taxon>
        <taxon>Chitinophaga</taxon>
    </lineage>
</organism>
<name>A0A1G7H1X8_CHIFI</name>
<dbReference type="STRING" id="104663.SAMN04488121_101271"/>
<dbReference type="Proteomes" id="UP000199045">
    <property type="component" value="Unassembled WGS sequence"/>
</dbReference>
<evidence type="ECO:0000313" key="1">
    <source>
        <dbReference type="EMBL" id="SDE94442.1"/>
    </source>
</evidence>
<dbReference type="OrthoDB" id="2083326at2"/>
<proteinExistence type="predicted"/>
<gene>
    <name evidence="1" type="ORF">SAMN04488121_101271</name>
</gene>
<dbReference type="EMBL" id="FNBN01000001">
    <property type="protein sequence ID" value="SDE94442.1"/>
    <property type="molecule type" value="Genomic_DNA"/>
</dbReference>
<accession>A0A1G7H1X8</accession>
<dbReference type="RefSeq" id="WP_089828436.1">
    <property type="nucleotide sequence ID" value="NZ_FNBN01000001.1"/>
</dbReference>
<reference evidence="1 2" key="1">
    <citation type="submission" date="2016-10" db="EMBL/GenBank/DDBJ databases">
        <authorList>
            <person name="de Groot N.N."/>
        </authorList>
    </citation>
    <scope>NUCLEOTIDE SEQUENCE [LARGE SCALE GENOMIC DNA]</scope>
    <source>
        <strain evidence="1 2">DSM 527</strain>
    </source>
</reference>
<evidence type="ECO:0000313" key="2">
    <source>
        <dbReference type="Proteomes" id="UP000199045"/>
    </source>
</evidence>
<sequence length="144" mass="17037">MAENIERIVLDIDSIIRQHLWFDFHVLSYDGRKLVIAGSEDLDYYHTLEVIFENVFFFKGYFDGWMSDTSAPVFILEVLDTELNGKYEITQGNRVFIFRTEDYRNDVIIAAGSVSYNTDTVFYYQREDLKENERIADFVKRDEA</sequence>
<dbReference type="AlphaFoldDB" id="A0A1G7H1X8"/>